<dbReference type="EMBL" id="NEVL01000001">
    <property type="protein sequence ID" value="OZI40741.1"/>
    <property type="molecule type" value="Genomic_DNA"/>
</dbReference>
<dbReference type="SUPFAM" id="SSF53671">
    <property type="entry name" value="Aspartate/ornithine carbamoyltransferase"/>
    <property type="match status" value="1"/>
</dbReference>
<dbReference type="InterPro" id="IPR036901">
    <property type="entry name" value="Asp/Orn_carbamoylTrfase_sf"/>
</dbReference>
<dbReference type="AlphaFoldDB" id="A0A261SUH0"/>
<proteinExistence type="predicted"/>
<sequence>MFNPQLDRGGALAHLLTTEGLPRRLLEPLLARAARLLAQPAAAGPAAPAPGALALLADPPAPLLHDACARAAAQRGMALADPGAPALPRGRTLPDWLGGLPARGIGTLVLRDRASGAAHLAARLAPPGLRIVNGGDGPHADPVAALAALLSIQAAHGGFTELTVAFVGDLNHAPAARSLVHALTTLGAPQLRAVAPASLLPEGVAALGLHAWPDADSGVADADVIVPLPCVGAASGWALTPERLARARPGARVLPAPDAAACAAVLSALLASWQEGA</sequence>
<keyword evidence="1 2" id="KW-0808">Transferase</keyword>
<evidence type="ECO:0000313" key="3">
    <source>
        <dbReference type="Proteomes" id="UP000217005"/>
    </source>
</evidence>
<comment type="caution">
    <text evidence="2">The sequence shown here is derived from an EMBL/GenBank/DDBJ whole genome shotgun (WGS) entry which is preliminary data.</text>
</comment>
<dbReference type="Gene3D" id="3.40.50.1370">
    <property type="entry name" value="Aspartate/ornithine carbamoyltransferase"/>
    <property type="match status" value="2"/>
</dbReference>
<gene>
    <name evidence="2" type="ORF">CEG14_03000</name>
</gene>
<reference evidence="2 3" key="1">
    <citation type="submission" date="2017-05" db="EMBL/GenBank/DDBJ databases">
        <title>Complete and WGS of Bordetella genogroups.</title>
        <authorList>
            <person name="Spilker T."/>
            <person name="LiPuma J."/>
        </authorList>
    </citation>
    <scope>NUCLEOTIDE SEQUENCE [LARGE SCALE GENOMIC DNA]</scope>
    <source>
        <strain evidence="2 3">AU17610</strain>
    </source>
</reference>
<name>A0A261SUH0_9BORD</name>
<dbReference type="RefSeq" id="WP_094824856.1">
    <property type="nucleotide sequence ID" value="NZ_NEVL01000001.1"/>
</dbReference>
<evidence type="ECO:0000313" key="2">
    <source>
        <dbReference type="EMBL" id="OZI40741.1"/>
    </source>
</evidence>
<evidence type="ECO:0000256" key="1">
    <source>
        <dbReference type="ARBA" id="ARBA00022679"/>
    </source>
</evidence>
<dbReference type="GO" id="GO:0016597">
    <property type="term" value="F:amino acid binding"/>
    <property type="evidence" value="ECO:0007669"/>
    <property type="project" value="InterPro"/>
</dbReference>
<dbReference type="Proteomes" id="UP000217005">
    <property type="component" value="Unassembled WGS sequence"/>
</dbReference>
<accession>A0A261SUH0</accession>
<protein>
    <submittedName>
        <fullName evidence="2">Aspartate carbamoyltransferase</fullName>
    </submittedName>
</protein>
<dbReference type="OrthoDB" id="9774690at2"/>
<dbReference type="GO" id="GO:0006520">
    <property type="term" value="P:amino acid metabolic process"/>
    <property type="evidence" value="ECO:0007669"/>
    <property type="project" value="InterPro"/>
</dbReference>
<organism evidence="2 3">
    <name type="scientific">Bordetella genomosp. 1</name>
    <dbReference type="NCBI Taxonomy" id="1395607"/>
    <lineage>
        <taxon>Bacteria</taxon>
        <taxon>Pseudomonadati</taxon>
        <taxon>Pseudomonadota</taxon>
        <taxon>Betaproteobacteria</taxon>
        <taxon>Burkholderiales</taxon>
        <taxon>Alcaligenaceae</taxon>
        <taxon>Bordetella</taxon>
    </lineage>
</organism>
<dbReference type="GO" id="GO:0016743">
    <property type="term" value="F:carboxyl- or carbamoyltransferase activity"/>
    <property type="evidence" value="ECO:0007669"/>
    <property type="project" value="InterPro"/>
</dbReference>